<accession>A0A7C8M8E1</accession>
<comment type="caution">
    <text evidence="3">The sequence shown here is derived from an EMBL/GenBank/DDBJ whole genome shotgun (WGS) entry which is preliminary data.</text>
</comment>
<dbReference type="PANTHER" id="PTHR14689">
    <property type="entry name" value="PHORBOL-ESTER_DAG-TYPE DOMAIN-CONTAINING PROTEIN"/>
    <property type="match status" value="1"/>
</dbReference>
<sequence length="541" mass="60867">MPQTRSRKRQSRLTFSPTAVTSPRPTKAPTVSTDDEFPSRPSKRRRLGFTSDKGLQRNTGAKQKTKMFGGSENETVSSDSSGEDDDNAQEVVVTKRPRRTVVINEESDGDDDIQPRSKRRRPNRTPSPEPEDESDSEEPDNLQEELDFLRSSPPADKGRLRSTQAKPKDKRQRALDAYKRRRAATGEPSSSAATPGRGRPIIVESDSDLSVIDEQDGPDGGAEASEGEDEEEEDGEDITTNALDMFIADNEDDEFIDDDADAPIGAPTEYSALPIEFSSLSRAKPRELFKFAVEWMVHKKINPAFAAKDEIYALTFRKLDDEVKGLANSKYSSAAWTTDFTRAIRARPDIEIHEIPQSHKDVLTAHCEACNRKSHPASFEVLLKGKPYHEESLEPLADDSDSESEPEPDSDISSADESETNLNGEKPTLNASGERLPPESKVFSLGSTCKANAQMAHTLRHWRYHLNSWVVDYLVIEGHCTPEKLVERDSWSVRKRTKYANKIVDRMEERGEIKKLHRLYKDQVQYASETSNDYKHGWGRR</sequence>
<reference evidence="3 4" key="1">
    <citation type="submission" date="2020-01" db="EMBL/GenBank/DDBJ databases">
        <authorList>
            <consortium name="DOE Joint Genome Institute"/>
            <person name="Haridas S."/>
            <person name="Albert R."/>
            <person name="Binder M."/>
            <person name="Bloem J."/>
            <person name="Labutti K."/>
            <person name="Salamov A."/>
            <person name="Andreopoulos B."/>
            <person name="Baker S.E."/>
            <person name="Barry K."/>
            <person name="Bills G."/>
            <person name="Bluhm B.H."/>
            <person name="Cannon C."/>
            <person name="Castanera R."/>
            <person name="Culley D.E."/>
            <person name="Daum C."/>
            <person name="Ezra D."/>
            <person name="Gonzalez J.B."/>
            <person name="Henrissat B."/>
            <person name="Kuo A."/>
            <person name="Liang C."/>
            <person name="Lipzen A."/>
            <person name="Lutzoni F."/>
            <person name="Magnuson J."/>
            <person name="Mondo S."/>
            <person name="Nolan M."/>
            <person name="Ohm R."/>
            <person name="Pangilinan J."/>
            <person name="Park H.-J.H."/>
            <person name="Ramirez L."/>
            <person name="Alfaro M."/>
            <person name="Sun H."/>
            <person name="Tritt A."/>
            <person name="Yoshinaga Y."/>
            <person name="Zwiers L.-H.L."/>
            <person name="Turgeon B.G."/>
            <person name="Goodwin S.B."/>
            <person name="Spatafora J.W."/>
            <person name="Crous P.W."/>
            <person name="Grigoriev I.V."/>
        </authorList>
    </citation>
    <scope>NUCLEOTIDE SEQUENCE [LARGE SCALE GENOMIC DNA]</scope>
    <source>
        <strain evidence="3 4">CBS 611.86</strain>
    </source>
</reference>
<feature type="compositionally biased region" description="Acidic residues" evidence="1">
    <location>
        <begin position="205"/>
        <end position="217"/>
    </location>
</feature>
<feature type="compositionally biased region" description="Basic residues" evidence="1">
    <location>
        <begin position="1"/>
        <end position="11"/>
    </location>
</feature>
<dbReference type="PANTHER" id="PTHR14689:SF0">
    <property type="entry name" value="COILED-COIL DOMAIN-CONTAINING PROTEIN 82"/>
    <property type="match status" value="1"/>
</dbReference>
<name>A0A7C8M8E1_9PLEO</name>
<feature type="domain" description="DUF4211" evidence="2">
    <location>
        <begin position="254"/>
        <end position="393"/>
    </location>
</feature>
<dbReference type="Proteomes" id="UP000481861">
    <property type="component" value="Unassembled WGS sequence"/>
</dbReference>
<dbReference type="OrthoDB" id="21499at2759"/>
<proteinExistence type="predicted"/>
<feature type="compositionally biased region" description="Acidic residues" evidence="1">
    <location>
        <begin position="225"/>
        <end position="237"/>
    </location>
</feature>
<dbReference type="GO" id="GO:0005634">
    <property type="term" value="C:nucleus"/>
    <property type="evidence" value="ECO:0007669"/>
    <property type="project" value="TreeGrafter"/>
</dbReference>
<feature type="compositionally biased region" description="Acidic residues" evidence="1">
    <location>
        <begin position="396"/>
        <end position="419"/>
    </location>
</feature>
<feature type="region of interest" description="Disordered" evidence="1">
    <location>
        <begin position="1"/>
        <end position="238"/>
    </location>
</feature>
<dbReference type="AlphaFoldDB" id="A0A7C8M8E1"/>
<dbReference type="Pfam" id="PF13926">
    <property type="entry name" value="DUF4211"/>
    <property type="match status" value="1"/>
</dbReference>
<protein>
    <recommendedName>
        <fullName evidence="2">DUF4211 domain-containing protein</fullName>
    </recommendedName>
</protein>
<evidence type="ECO:0000313" key="3">
    <source>
        <dbReference type="EMBL" id="KAF2873560.1"/>
    </source>
</evidence>
<dbReference type="InterPro" id="IPR025451">
    <property type="entry name" value="DUF4211"/>
</dbReference>
<evidence type="ECO:0000256" key="1">
    <source>
        <dbReference type="SAM" id="MobiDB-lite"/>
    </source>
</evidence>
<feature type="compositionally biased region" description="Polar residues" evidence="1">
    <location>
        <begin position="12"/>
        <end position="32"/>
    </location>
</feature>
<gene>
    <name evidence="3" type="ORF">BDV95DRAFT_567267</name>
</gene>
<feature type="compositionally biased region" description="Acidic residues" evidence="1">
    <location>
        <begin position="129"/>
        <end position="146"/>
    </location>
</feature>
<evidence type="ECO:0000313" key="4">
    <source>
        <dbReference type="Proteomes" id="UP000481861"/>
    </source>
</evidence>
<feature type="region of interest" description="Disordered" evidence="1">
    <location>
        <begin position="393"/>
        <end position="437"/>
    </location>
</feature>
<evidence type="ECO:0000259" key="2">
    <source>
        <dbReference type="Pfam" id="PF13926"/>
    </source>
</evidence>
<organism evidence="3 4">
    <name type="scientific">Massariosphaeria phaeospora</name>
    <dbReference type="NCBI Taxonomy" id="100035"/>
    <lineage>
        <taxon>Eukaryota</taxon>
        <taxon>Fungi</taxon>
        <taxon>Dikarya</taxon>
        <taxon>Ascomycota</taxon>
        <taxon>Pezizomycotina</taxon>
        <taxon>Dothideomycetes</taxon>
        <taxon>Pleosporomycetidae</taxon>
        <taxon>Pleosporales</taxon>
        <taxon>Pleosporales incertae sedis</taxon>
        <taxon>Massariosphaeria</taxon>
    </lineage>
</organism>
<dbReference type="EMBL" id="JAADJZ010000007">
    <property type="protein sequence ID" value="KAF2873560.1"/>
    <property type="molecule type" value="Genomic_DNA"/>
</dbReference>
<keyword evidence="4" id="KW-1185">Reference proteome</keyword>